<evidence type="ECO:0000259" key="1">
    <source>
        <dbReference type="Pfam" id="PF00248"/>
    </source>
</evidence>
<feature type="domain" description="NADP-dependent oxidoreductase" evidence="1">
    <location>
        <begin position="13"/>
        <end position="312"/>
    </location>
</feature>
<dbReference type="PRINTS" id="PR00069">
    <property type="entry name" value="ALDKETRDTASE"/>
</dbReference>
<protein>
    <submittedName>
        <fullName evidence="2">Aldo/keto reductase</fullName>
    </submittedName>
</protein>
<sequence>MNWPHGAKAVGQLGIGTWQLGGPNYQGDKPTGWGEIDEKTAIQTLQTAIDGGVRFIDTADSYGAGQAETWVGNALRQSSAQGITVCTKFGNRRDADGNNSQDYSPDYLAEAVDASLRRLQRPTLDILLLHSPPDGFDWATYDPQPFEALIQAGKIRTYGVSSRSVYGAKRVMEAGFGSVLEVIYNALDRRAEDVLWSDPRAHGYQFIARVPLASGFLNSRYLHEDPAFPIDQYRHYLPDRDRDWLVNSSRQLQFLDKLEGGMSVSALRFCLSNPAVSVVIPGARNAAQVQQHALAAQLGPLHTEIIHQIAQAVPDVPAHWKPAN</sequence>
<comment type="caution">
    <text evidence="2">The sequence shown here is derived from an EMBL/GenBank/DDBJ whole genome shotgun (WGS) entry which is preliminary data.</text>
</comment>
<dbReference type="PANTHER" id="PTHR43312:SF1">
    <property type="entry name" value="NADP-DEPENDENT OXIDOREDUCTASE DOMAIN-CONTAINING PROTEIN"/>
    <property type="match status" value="1"/>
</dbReference>
<dbReference type="Gene3D" id="3.20.20.100">
    <property type="entry name" value="NADP-dependent oxidoreductase domain"/>
    <property type="match status" value="1"/>
</dbReference>
<dbReference type="InterPro" id="IPR036812">
    <property type="entry name" value="NAD(P)_OxRdtase_dom_sf"/>
</dbReference>
<dbReference type="EMBL" id="JAFMYU010000011">
    <property type="protein sequence ID" value="MBO0932225.1"/>
    <property type="molecule type" value="Genomic_DNA"/>
</dbReference>
<reference evidence="2 3" key="1">
    <citation type="submission" date="2021-03" db="EMBL/GenBank/DDBJ databases">
        <title>Fibrella sp. HMF5036 genome sequencing and assembly.</title>
        <authorList>
            <person name="Kang H."/>
            <person name="Kim H."/>
            <person name="Bae S."/>
            <person name="Joh K."/>
        </authorList>
    </citation>
    <scope>NUCLEOTIDE SEQUENCE [LARGE SCALE GENOMIC DNA]</scope>
    <source>
        <strain evidence="2 3">HMF5036</strain>
    </source>
</reference>
<organism evidence="2 3">
    <name type="scientific">Fibrella aquatilis</name>
    <dbReference type="NCBI Taxonomy" id="2817059"/>
    <lineage>
        <taxon>Bacteria</taxon>
        <taxon>Pseudomonadati</taxon>
        <taxon>Bacteroidota</taxon>
        <taxon>Cytophagia</taxon>
        <taxon>Cytophagales</taxon>
        <taxon>Spirosomataceae</taxon>
        <taxon>Fibrella</taxon>
    </lineage>
</organism>
<dbReference type="GO" id="GO:0016491">
    <property type="term" value="F:oxidoreductase activity"/>
    <property type="evidence" value="ECO:0007669"/>
    <property type="project" value="InterPro"/>
</dbReference>
<name>A0A939G731_9BACT</name>
<gene>
    <name evidence="2" type="ORF">J2I48_14530</name>
</gene>
<proteinExistence type="predicted"/>
<dbReference type="PANTHER" id="PTHR43312">
    <property type="entry name" value="D-THREO-ALDOSE 1-DEHYDROGENASE"/>
    <property type="match status" value="1"/>
</dbReference>
<evidence type="ECO:0000313" key="2">
    <source>
        <dbReference type="EMBL" id="MBO0932225.1"/>
    </source>
</evidence>
<dbReference type="AlphaFoldDB" id="A0A939G731"/>
<dbReference type="RefSeq" id="WP_207336196.1">
    <property type="nucleotide sequence ID" value="NZ_JAFMYU010000011.1"/>
</dbReference>
<evidence type="ECO:0000313" key="3">
    <source>
        <dbReference type="Proteomes" id="UP000664795"/>
    </source>
</evidence>
<dbReference type="InterPro" id="IPR020471">
    <property type="entry name" value="AKR"/>
</dbReference>
<keyword evidence="3" id="KW-1185">Reference proteome</keyword>
<accession>A0A939G731</accession>
<dbReference type="Proteomes" id="UP000664795">
    <property type="component" value="Unassembled WGS sequence"/>
</dbReference>
<dbReference type="InterPro" id="IPR053135">
    <property type="entry name" value="AKR2_Oxidoreductase"/>
</dbReference>
<dbReference type="Pfam" id="PF00248">
    <property type="entry name" value="Aldo_ket_red"/>
    <property type="match status" value="1"/>
</dbReference>
<dbReference type="CDD" id="cd19086">
    <property type="entry name" value="AKR_AKR11C1"/>
    <property type="match status" value="1"/>
</dbReference>
<dbReference type="SUPFAM" id="SSF51430">
    <property type="entry name" value="NAD(P)-linked oxidoreductase"/>
    <property type="match status" value="1"/>
</dbReference>
<dbReference type="InterPro" id="IPR023210">
    <property type="entry name" value="NADP_OxRdtase_dom"/>
</dbReference>